<evidence type="ECO:0000256" key="5">
    <source>
        <dbReference type="ARBA" id="ARBA00022801"/>
    </source>
</evidence>
<keyword evidence="5 8" id="KW-0378">Hydrolase</keyword>
<dbReference type="InterPro" id="IPR002716">
    <property type="entry name" value="PIN_dom"/>
</dbReference>
<keyword evidence="10" id="KW-0255">Endonuclease</keyword>
<evidence type="ECO:0000256" key="7">
    <source>
        <dbReference type="ARBA" id="ARBA00038093"/>
    </source>
</evidence>
<comment type="function">
    <text evidence="8">Toxic component of a toxin-antitoxin (TA) system. An RNase.</text>
</comment>
<accession>A0A518HEC2</accession>
<dbReference type="Pfam" id="PF01850">
    <property type="entry name" value="PIN"/>
    <property type="match status" value="1"/>
</dbReference>
<comment type="similarity">
    <text evidence="7 8">Belongs to the PINc/VapC protein family.</text>
</comment>
<feature type="domain" description="PIN" evidence="9">
    <location>
        <begin position="4"/>
        <end position="127"/>
    </location>
</feature>
<keyword evidence="10" id="KW-0614">Plasmid</keyword>
<keyword evidence="11" id="KW-1185">Reference proteome</keyword>
<dbReference type="AlphaFoldDB" id="A0A518HEC2"/>
<protein>
    <recommendedName>
        <fullName evidence="8">Ribonuclease VapC</fullName>
        <shortName evidence="8">RNase VapC</shortName>
        <ecNumber evidence="8">3.1.-.-</ecNumber>
    </recommendedName>
    <alternativeName>
        <fullName evidence="8">Toxin VapC</fullName>
    </alternativeName>
</protein>
<evidence type="ECO:0000313" key="10">
    <source>
        <dbReference type="EMBL" id="QDV39195.1"/>
    </source>
</evidence>
<dbReference type="Gene3D" id="3.40.50.1010">
    <property type="entry name" value="5'-nuclease"/>
    <property type="match status" value="1"/>
</dbReference>
<dbReference type="InterPro" id="IPR029060">
    <property type="entry name" value="PIN-like_dom_sf"/>
</dbReference>
<geneLocation type="plasmid" evidence="11">
    <name>pelp_1</name>
</geneLocation>
<organism evidence="10 11">
    <name type="scientific">Tautonia plasticadhaerens</name>
    <dbReference type="NCBI Taxonomy" id="2527974"/>
    <lineage>
        <taxon>Bacteria</taxon>
        <taxon>Pseudomonadati</taxon>
        <taxon>Planctomycetota</taxon>
        <taxon>Planctomycetia</taxon>
        <taxon>Isosphaerales</taxon>
        <taxon>Isosphaeraceae</taxon>
        <taxon>Tautonia</taxon>
    </lineage>
</organism>
<dbReference type="EC" id="3.1.-.-" evidence="8"/>
<dbReference type="GO" id="GO:0090729">
    <property type="term" value="F:toxin activity"/>
    <property type="evidence" value="ECO:0007669"/>
    <property type="project" value="UniProtKB-KW"/>
</dbReference>
<feature type="binding site" evidence="8">
    <location>
        <position position="100"/>
    </location>
    <ligand>
        <name>Mg(2+)</name>
        <dbReference type="ChEBI" id="CHEBI:18420"/>
    </ligand>
</feature>
<keyword evidence="4 8" id="KW-0479">Metal-binding</keyword>
<dbReference type="InterPro" id="IPR022907">
    <property type="entry name" value="VapC_family"/>
</dbReference>
<feature type="binding site" evidence="8">
    <location>
        <position position="7"/>
    </location>
    <ligand>
        <name>Mg(2+)</name>
        <dbReference type="ChEBI" id="CHEBI:18420"/>
    </ligand>
</feature>
<keyword evidence="6 8" id="KW-0460">Magnesium</keyword>
<sequence length="136" mass="15091">MSRYLLDTNAAADAMFRRRGVPERMKAARMAGHEIGIGLPVLGELYAGVEYSVTRERKLEVLRRSLKLFRLWPFTAEAAATYGRLYAELRRGGRLIQQVDLQIAAIALELGNCTVVSEDSDLAAVPGLRVVSWAAR</sequence>
<evidence type="ECO:0000256" key="1">
    <source>
        <dbReference type="ARBA" id="ARBA00001946"/>
    </source>
</evidence>
<evidence type="ECO:0000259" key="9">
    <source>
        <dbReference type="Pfam" id="PF01850"/>
    </source>
</evidence>
<dbReference type="CDD" id="cd09881">
    <property type="entry name" value="PIN_VapC4-5_FitB-like"/>
    <property type="match status" value="1"/>
</dbReference>
<evidence type="ECO:0000256" key="6">
    <source>
        <dbReference type="ARBA" id="ARBA00022842"/>
    </source>
</evidence>
<evidence type="ECO:0000256" key="8">
    <source>
        <dbReference type="HAMAP-Rule" id="MF_00265"/>
    </source>
</evidence>
<keyword evidence="2 8" id="KW-1277">Toxin-antitoxin system</keyword>
<dbReference type="SUPFAM" id="SSF88723">
    <property type="entry name" value="PIN domain-like"/>
    <property type="match status" value="1"/>
</dbReference>
<comment type="cofactor">
    <cofactor evidence="1 8">
        <name>Mg(2+)</name>
        <dbReference type="ChEBI" id="CHEBI:18420"/>
    </cofactor>
</comment>
<dbReference type="Proteomes" id="UP000317835">
    <property type="component" value="Plasmid pElP_1"/>
</dbReference>
<dbReference type="InterPro" id="IPR050556">
    <property type="entry name" value="Type_II_TA_system_RNase"/>
</dbReference>
<dbReference type="PANTHER" id="PTHR33653:SF1">
    <property type="entry name" value="RIBONUCLEASE VAPC2"/>
    <property type="match status" value="1"/>
</dbReference>
<evidence type="ECO:0000256" key="4">
    <source>
        <dbReference type="ARBA" id="ARBA00022723"/>
    </source>
</evidence>
<keyword evidence="3 8" id="KW-0540">Nuclease</keyword>
<reference evidence="10 11" key="1">
    <citation type="submission" date="2019-02" db="EMBL/GenBank/DDBJ databases">
        <title>Deep-cultivation of Planctomycetes and their phenomic and genomic characterization uncovers novel biology.</title>
        <authorList>
            <person name="Wiegand S."/>
            <person name="Jogler M."/>
            <person name="Boedeker C."/>
            <person name="Pinto D."/>
            <person name="Vollmers J."/>
            <person name="Rivas-Marin E."/>
            <person name="Kohn T."/>
            <person name="Peeters S.H."/>
            <person name="Heuer A."/>
            <person name="Rast P."/>
            <person name="Oberbeckmann S."/>
            <person name="Bunk B."/>
            <person name="Jeske O."/>
            <person name="Meyerdierks A."/>
            <person name="Storesund J.E."/>
            <person name="Kallscheuer N."/>
            <person name="Luecker S."/>
            <person name="Lage O.M."/>
            <person name="Pohl T."/>
            <person name="Merkel B.J."/>
            <person name="Hornburger P."/>
            <person name="Mueller R.-W."/>
            <person name="Bruemmer F."/>
            <person name="Labrenz M."/>
            <person name="Spormann A.M."/>
            <person name="Op den Camp H."/>
            <person name="Overmann J."/>
            <person name="Amann R."/>
            <person name="Jetten M.S.M."/>
            <person name="Mascher T."/>
            <person name="Medema M.H."/>
            <person name="Devos D.P."/>
            <person name="Kaster A.-K."/>
            <person name="Ovreas L."/>
            <person name="Rohde M."/>
            <person name="Galperin M.Y."/>
            <person name="Jogler C."/>
        </authorList>
    </citation>
    <scope>NUCLEOTIDE SEQUENCE [LARGE SCALE GENOMIC DNA]</scope>
    <source>
        <strain evidence="10 11">ElP</strain>
        <plasmid evidence="11">pelp_1</plasmid>
    </source>
</reference>
<name>A0A518HEC2_9BACT</name>
<proteinExistence type="inferred from homology"/>
<gene>
    <name evidence="8 10" type="primary">vapC</name>
    <name evidence="10" type="ORF">ElP_71590</name>
</gene>
<dbReference type="EMBL" id="CP036427">
    <property type="protein sequence ID" value="QDV39195.1"/>
    <property type="molecule type" value="Genomic_DNA"/>
</dbReference>
<dbReference type="GO" id="GO:0000287">
    <property type="term" value="F:magnesium ion binding"/>
    <property type="evidence" value="ECO:0007669"/>
    <property type="project" value="UniProtKB-UniRule"/>
</dbReference>
<dbReference type="HAMAP" id="MF_00265">
    <property type="entry name" value="VapC_Nob1"/>
    <property type="match status" value="1"/>
</dbReference>
<evidence type="ECO:0000256" key="2">
    <source>
        <dbReference type="ARBA" id="ARBA00022649"/>
    </source>
</evidence>
<keyword evidence="8" id="KW-0800">Toxin</keyword>
<dbReference type="RefSeq" id="WP_231749899.1">
    <property type="nucleotide sequence ID" value="NZ_CP036427.1"/>
</dbReference>
<dbReference type="GO" id="GO:0016787">
    <property type="term" value="F:hydrolase activity"/>
    <property type="evidence" value="ECO:0007669"/>
    <property type="project" value="UniProtKB-KW"/>
</dbReference>
<dbReference type="PANTHER" id="PTHR33653">
    <property type="entry name" value="RIBONUCLEASE VAPC2"/>
    <property type="match status" value="1"/>
</dbReference>
<dbReference type="KEGG" id="tpla:ElP_71590"/>
<dbReference type="GO" id="GO:0004519">
    <property type="term" value="F:endonuclease activity"/>
    <property type="evidence" value="ECO:0007669"/>
    <property type="project" value="UniProtKB-KW"/>
</dbReference>
<evidence type="ECO:0000256" key="3">
    <source>
        <dbReference type="ARBA" id="ARBA00022722"/>
    </source>
</evidence>
<dbReference type="GO" id="GO:0004540">
    <property type="term" value="F:RNA nuclease activity"/>
    <property type="evidence" value="ECO:0007669"/>
    <property type="project" value="InterPro"/>
</dbReference>
<evidence type="ECO:0000313" key="11">
    <source>
        <dbReference type="Proteomes" id="UP000317835"/>
    </source>
</evidence>